<sequence length="121" mass="12814">MFRLVTILLIGFMILFLAPRAGMTHGTTGAEVSGAIQTAENVVHHHEMCPDCANSTSGLASLDIPCPHGAICMLFTPELSLGHEVSRELQALGFPPLPAAKIIARAPSLDLPPPRIGFTFA</sequence>
<dbReference type="Proteomes" id="UP000183299">
    <property type="component" value="Unassembled WGS sequence"/>
</dbReference>
<proteinExistence type="predicted"/>
<accession>A0A1I3RQA1</accession>
<evidence type="ECO:0000313" key="2">
    <source>
        <dbReference type="Proteomes" id="UP000183299"/>
    </source>
</evidence>
<evidence type="ECO:0000313" key="1">
    <source>
        <dbReference type="EMBL" id="SFJ48764.1"/>
    </source>
</evidence>
<protein>
    <submittedName>
        <fullName evidence="1">Uncharacterized protein</fullName>
    </submittedName>
</protein>
<reference evidence="1 2" key="1">
    <citation type="submission" date="2016-10" db="EMBL/GenBank/DDBJ databases">
        <authorList>
            <person name="de Groot N.N."/>
        </authorList>
    </citation>
    <scope>NUCLEOTIDE SEQUENCE [LARGE SCALE GENOMIC DNA]</scope>
    <source>
        <strain evidence="1 2">CGMCC 1.8891</strain>
    </source>
</reference>
<dbReference type="STRING" id="576117.SAMN04488138_105233"/>
<dbReference type="AlphaFoldDB" id="A0A1I3RQA1"/>
<organism evidence="1 2">
    <name type="scientific">Celeribacter halophilus</name>
    <dbReference type="NCBI Taxonomy" id="576117"/>
    <lineage>
        <taxon>Bacteria</taxon>
        <taxon>Pseudomonadati</taxon>
        <taxon>Pseudomonadota</taxon>
        <taxon>Alphaproteobacteria</taxon>
        <taxon>Rhodobacterales</taxon>
        <taxon>Roseobacteraceae</taxon>
        <taxon>Celeribacter</taxon>
    </lineage>
</organism>
<dbReference type="EMBL" id="FORY01000005">
    <property type="protein sequence ID" value="SFJ48764.1"/>
    <property type="molecule type" value="Genomic_DNA"/>
</dbReference>
<gene>
    <name evidence="1" type="ORF">SAMN04488138_105233</name>
</gene>
<keyword evidence="2" id="KW-1185">Reference proteome</keyword>
<name>A0A1I3RQA1_9RHOB</name>